<proteinExistence type="predicted"/>
<feature type="domain" description="Transcription regulator PadR N-terminal" evidence="1">
    <location>
        <begin position="8"/>
        <end position="80"/>
    </location>
</feature>
<dbReference type="InterPro" id="IPR052509">
    <property type="entry name" value="Metal_resp_DNA-bind_regulator"/>
</dbReference>
<keyword evidence="3" id="KW-1185">Reference proteome</keyword>
<dbReference type="EMBL" id="CP022753">
    <property type="protein sequence ID" value="ASU84103.1"/>
    <property type="molecule type" value="Genomic_DNA"/>
</dbReference>
<evidence type="ECO:0000259" key="1">
    <source>
        <dbReference type="Pfam" id="PF03551"/>
    </source>
</evidence>
<dbReference type="InterPro" id="IPR005149">
    <property type="entry name" value="Tscrpt_reg_PadR_N"/>
</dbReference>
<protein>
    <submittedName>
        <fullName evidence="2">Transcriptional regulator</fullName>
    </submittedName>
</protein>
<dbReference type="Pfam" id="PF03551">
    <property type="entry name" value="PadR"/>
    <property type="match status" value="1"/>
</dbReference>
<dbReference type="SUPFAM" id="SSF46785">
    <property type="entry name" value="Winged helix' DNA-binding domain"/>
    <property type="match status" value="1"/>
</dbReference>
<reference evidence="2 3" key="1">
    <citation type="submission" date="2017-08" db="EMBL/GenBank/DDBJ databases">
        <title>The complete genome sequence of Nocardiopsis gilva YIM 90087.</title>
        <authorList>
            <person name="Yin M."/>
            <person name="Tang S."/>
        </authorList>
    </citation>
    <scope>NUCLEOTIDE SEQUENCE [LARGE SCALE GENOMIC DNA]</scope>
    <source>
        <strain evidence="2 3">YIM 90087</strain>
    </source>
</reference>
<dbReference type="RefSeq" id="WP_094932495.1">
    <property type="nucleotide sequence ID" value="NZ_CP022753.1"/>
</dbReference>
<dbReference type="InterPro" id="IPR036388">
    <property type="entry name" value="WH-like_DNA-bd_sf"/>
</dbReference>
<organism evidence="2 3">
    <name type="scientific">Nocardiopsis gilva YIM 90087</name>
    <dbReference type="NCBI Taxonomy" id="1235441"/>
    <lineage>
        <taxon>Bacteria</taxon>
        <taxon>Bacillati</taxon>
        <taxon>Actinomycetota</taxon>
        <taxon>Actinomycetes</taxon>
        <taxon>Streptosporangiales</taxon>
        <taxon>Nocardiopsidaceae</taxon>
        <taxon>Nocardiopsis</taxon>
    </lineage>
</organism>
<dbReference type="Gene3D" id="1.10.10.10">
    <property type="entry name" value="Winged helix-like DNA-binding domain superfamily/Winged helix DNA-binding domain"/>
    <property type="match status" value="1"/>
</dbReference>
<name>A0A223S7K6_9ACTN</name>
<dbReference type="PANTHER" id="PTHR33169:SF14">
    <property type="entry name" value="TRANSCRIPTIONAL REGULATOR RV3488"/>
    <property type="match status" value="1"/>
</dbReference>
<evidence type="ECO:0000313" key="2">
    <source>
        <dbReference type="EMBL" id="ASU84103.1"/>
    </source>
</evidence>
<evidence type="ECO:0000313" key="3">
    <source>
        <dbReference type="Proteomes" id="UP000215005"/>
    </source>
</evidence>
<dbReference type="Proteomes" id="UP000215005">
    <property type="component" value="Chromosome"/>
</dbReference>
<sequence length="206" mass="22317">MSATRLLVLGVVRAHGTAHGYLVRSELVTWGADEWANVKWGSIYHALRQLAKEGLLTATEVPDWPGRTDYALTEAGDAEFLRLLRDALRQSADRPDVLGAGVAFLPALPREEAIALLTERLRGLEAGRAEVDDAFAYPGTGGLPLHVRELFALWMTSITGGIEWTRDLIARLESGEYVMSGEGAAYGDPGSAHLPEFIRPASHGAE</sequence>
<dbReference type="KEGG" id="ngv:CDO52_16080"/>
<dbReference type="PANTHER" id="PTHR33169">
    <property type="entry name" value="PADR-FAMILY TRANSCRIPTIONAL REGULATOR"/>
    <property type="match status" value="1"/>
</dbReference>
<dbReference type="InterPro" id="IPR036390">
    <property type="entry name" value="WH_DNA-bd_sf"/>
</dbReference>
<gene>
    <name evidence="2" type="ORF">CDO52_16080</name>
</gene>
<dbReference type="AlphaFoldDB" id="A0A223S7K6"/>
<dbReference type="OrthoDB" id="8443918at2"/>
<accession>A0A223S7K6</accession>